<keyword evidence="1" id="KW-0472">Membrane</keyword>
<feature type="transmembrane region" description="Helical" evidence="1">
    <location>
        <begin position="111"/>
        <end position="131"/>
    </location>
</feature>
<protein>
    <recommendedName>
        <fullName evidence="4">DUF2157 domain-containing protein</fullName>
    </recommendedName>
</protein>
<dbReference type="EMBL" id="CP101914">
    <property type="protein sequence ID" value="UUI01357.1"/>
    <property type="molecule type" value="Genomic_DNA"/>
</dbReference>
<organism evidence="2 3">
    <name type="scientific">Oceanobacillus jeddahense</name>
    <dbReference type="NCBI Taxonomy" id="1462527"/>
    <lineage>
        <taxon>Bacteria</taxon>
        <taxon>Bacillati</taxon>
        <taxon>Bacillota</taxon>
        <taxon>Bacilli</taxon>
        <taxon>Bacillales</taxon>
        <taxon>Bacillaceae</taxon>
        <taxon>Oceanobacillus</taxon>
    </lineage>
</organism>
<name>A0ABY5JR66_9BACI</name>
<feature type="transmembrane region" description="Helical" evidence="1">
    <location>
        <begin position="78"/>
        <end position="99"/>
    </location>
</feature>
<keyword evidence="3" id="KW-1185">Reference proteome</keyword>
<gene>
    <name evidence="2" type="ORF">NP439_15000</name>
</gene>
<dbReference type="Proteomes" id="UP001059773">
    <property type="component" value="Chromosome"/>
</dbReference>
<reference evidence="2" key="1">
    <citation type="submission" date="2022-07" db="EMBL/GenBank/DDBJ databases">
        <title>FELIX.</title>
        <authorList>
            <person name="Wan K.H."/>
            <person name="Park S."/>
            <person name="Lawrence Q."/>
            <person name="Eichenberger J.P."/>
            <person name="Booth B.W."/>
            <person name="Piaggio A.J."/>
            <person name="Chandler J.C."/>
            <person name="Franklin A.B."/>
            <person name="Celniker S.E."/>
        </authorList>
    </citation>
    <scope>NUCLEOTIDE SEQUENCE</scope>
    <source>
        <strain evidence="2">QA-1986 374</strain>
    </source>
</reference>
<evidence type="ECO:0000256" key="1">
    <source>
        <dbReference type="SAM" id="Phobius"/>
    </source>
</evidence>
<accession>A0ABY5JR66</accession>
<feature type="transmembrane region" description="Helical" evidence="1">
    <location>
        <begin position="160"/>
        <end position="182"/>
    </location>
</feature>
<keyword evidence="1" id="KW-1133">Transmembrane helix</keyword>
<evidence type="ECO:0008006" key="4">
    <source>
        <dbReference type="Google" id="ProtNLM"/>
    </source>
</evidence>
<evidence type="ECO:0000313" key="3">
    <source>
        <dbReference type="Proteomes" id="UP001059773"/>
    </source>
</evidence>
<proteinExistence type="predicted"/>
<sequence length="183" mass="21628">MDKQEKNQLIIQEIVKWKENHLLPEEQCDFLLALYTKGGEIKITDKKNTWLSIWKKLHFMFIVMILVSVIFVDYYYHIAWYTMASILSITFIINILIYLSVRKNTSKRYRYLFIFIQFLYVLQLSICIFEAAGLGSYMNFVITANGAGWITFGYLKKMPVFNYAGAVLIVVVITYVVFFKYLE</sequence>
<feature type="transmembrane region" description="Helical" evidence="1">
    <location>
        <begin position="53"/>
        <end position="72"/>
    </location>
</feature>
<keyword evidence="1" id="KW-0812">Transmembrane</keyword>
<dbReference type="RefSeq" id="WP_256706766.1">
    <property type="nucleotide sequence ID" value="NZ_CP101914.1"/>
</dbReference>
<evidence type="ECO:0000313" key="2">
    <source>
        <dbReference type="EMBL" id="UUI01357.1"/>
    </source>
</evidence>